<dbReference type="Pfam" id="PF00884">
    <property type="entry name" value="Sulfatase"/>
    <property type="match status" value="1"/>
</dbReference>
<dbReference type="PROSITE" id="PS00149">
    <property type="entry name" value="SULFATASE_2"/>
    <property type="match status" value="1"/>
</dbReference>
<protein>
    <submittedName>
        <fullName evidence="7">Arylsulfatase</fullName>
        <ecNumber evidence="7">3.1.6.1</ecNumber>
    </submittedName>
</protein>
<feature type="domain" description="Sulfatase N-terminal" evidence="6">
    <location>
        <begin position="54"/>
        <end position="399"/>
    </location>
</feature>
<dbReference type="Gene3D" id="3.40.720.10">
    <property type="entry name" value="Alkaline Phosphatase, subunit A"/>
    <property type="match status" value="1"/>
</dbReference>
<dbReference type="RefSeq" id="WP_146684772.1">
    <property type="nucleotide sequence ID" value="NZ_CP019646.1"/>
</dbReference>
<gene>
    <name evidence="7" type="primary">atsA_40</name>
    <name evidence="7" type="ORF">SMSP2_02987</name>
</gene>
<dbReference type="EMBL" id="CP019646">
    <property type="protein sequence ID" value="AQQ72597.1"/>
    <property type="molecule type" value="Genomic_DNA"/>
</dbReference>
<reference evidence="8" key="1">
    <citation type="submission" date="2017-02" db="EMBL/GenBank/DDBJ databases">
        <title>Comparative genomics and description of representatives of a novel lineage of planctomycetes thriving in anoxic sediments.</title>
        <authorList>
            <person name="Spring S."/>
            <person name="Bunk B."/>
            <person name="Sproer C."/>
        </authorList>
    </citation>
    <scope>NUCLEOTIDE SEQUENCE [LARGE SCALE GENOMIC DNA]</scope>
    <source>
        <strain evidence="8">SM-Chi-D1</strain>
    </source>
</reference>
<organism evidence="7 8">
    <name type="scientific">Limihaloglobus sulfuriphilus</name>
    <dbReference type="NCBI Taxonomy" id="1851148"/>
    <lineage>
        <taxon>Bacteria</taxon>
        <taxon>Pseudomonadati</taxon>
        <taxon>Planctomycetota</taxon>
        <taxon>Phycisphaerae</taxon>
        <taxon>Sedimentisphaerales</taxon>
        <taxon>Sedimentisphaeraceae</taxon>
        <taxon>Limihaloglobus</taxon>
    </lineage>
</organism>
<sequence precursor="true">MKTISRRVFLRSTAVSAAAYSFLGSQTSRTLARGKKTTKVSDAAAKLGKDDRRPNVVFVLADDFGYGSLNCTGADPALVRTPNIDRLAREGIKFTQASTNVSLCSPCRYSLMTGEYPWREGGLTYGVVELNAPLLLKTDRRSLANVFQDNGYQTAMIGKWHLGYGTKQTTPETFSKDLNPGPLEVGFDYHFGVPHNHGAMPNVYVENHSVYGIRSDKVSPYSRSFYGVEYWGIDAPQRVDENIEQDLTDKAIDWLRQCDREKPFFMYFAATAIHHPITPSPYMRGMSDCGPYGDFVQDLDHSVGQLFQALEYMGVADNTLFIFAGDNGGDPGPANGPGRRAMAAGFDINAPFKGHKHTIWEGGHRVPFIARWPGFIPQSSSSDAIVSMNDVFATLAELVEGQPPQGDVAPDSFSFLEAMLKPDGASGTGRKSIINGNHGGMLAIRRGSWKYIEGKYPEATPKNRRIPDNITRPQLYNLDNDIKEEKNVIEQFPEIAEKLQLELDAIRAGSSERELMKNKGAAFNLPEFN</sequence>
<name>A0A1Q2MJD6_9BACT</name>
<dbReference type="OrthoDB" id="230297at2"/>
<dbReference type="InterPro" id="IPR050738">
    <property type="entry name" value="Sulfatase"/>
</dbReference>
<dbReference type="SUPFAM" id="SSF53649">
    <property type="entry name" value="Alkaline phosphatase-like"/>
    <property type="match status" value="1"/>
</dbReference>
<dbReference type="KEGG" id="pbas:SMSP2_02987"/>
<feature type="signal peptide" evidence="5">
    <location>
        <begin position="1"/>
        <end position="17"/>
    </location>
</feature>
<dbReference type="PANTHER" id="PTHR42693:SF53">
    <property type="entry name" value="ENDO-4-O-SULFATASE"/>
    <property type="match status" value="1"/>
</dbReference>
<proteinExistence type="inferred from homology"/>
<keyword evidence="3 7" id="KW-0378">Hydrolase</keyword>
<dbReference type="STRING" id="1851148.SMSP2_02987"/>
<keyword evidence="8" id="KW-1185">Reference proteome</keyword>
<dbReference type="PANTHER" id="PTHR42693">
    <property type="entry name" value="ARYLSULFATASE FAMILY MEMBER"/>
    <property type="match status" value="1"/>
</dbReference>
<dbReference type="EC" id="3.1.6.1" evidence="7"/>
<evidence type="ECO:0000256" key="1">
    <source>
        <dbReference type="ARBA" id="ARBA00008779"/>
    </source>
</evidence>
<evidence type="ECO:0000256" key="3">
    <source>
        <dbReference type="ARBA" id="ARBA00022801"/>
    </source>
</evidence>
<dbReference type="Gene3D" id="3.30.1120.10">
    <property type="match status" value="1"/>
</dbReference>
<dbReference type="Proteomes" id="UP000188181">
    <property type="component" value="Chromosome"/>
</dbReference>
<dbReference type="AlphaFoldDB" id="A0A1Q2MJD6"/>
<evidence type="ECO:0000259" key="6">
    <source>
        <dbReference type="Pfam" id="PF00884"/>
    </source>
</evidence>
<keyword evidence="5" id="KW-0732">Signal</keyword>
<keyword evidence="4" id="KW-0106">Calcium</keyword>
<dbReference type="CDD" id="cd16143">
    <property type="entry name" value="ARS_like"/>
    <property type="match status" value="1"/>
</dbReference>
<dbReference type="InterPro" id="IPR000917">
    <property type="entry name" value="Sulfatase_N"/>
</dbReference>
<comment type="similarity">
    <text evidence="1">Belongs to the sulfatase family.</text>
</comment>
<dbReference type="InterPro" id="IPR017850">
    <property type="entry name" value="Alkaline_phosphatase_core_sf"/>
</dbReference>
<evidence type="ECO:0000256" key="2">
    <source>
        <dbReference type="ARBA" id="ARBA00022723"/>
    </source>
</evidence>
<evidence type="ECO:0000256" key="5">
    <source>
        <dbReference type="SAM" id="SignalP"/>
    </source>
</evidence>
<accession>A0A1Q2MJD6</accession>
<evidence type="ECO:0000313" key="7">
    <source>
        <dbReference type="EMBL" id="AQQ72597.1"/>
    </source>
</evidence>
<dbReference type="GO" id="GO:0004065">
    <property type="term" value="F:arylsulfatase activity"/>
    <property type="evidence" value="ECO:0007669"/>
    <property type="project" value="UniProtKB-EC"/>
</dbReference>
<evidence type="ECO:0000256" key="4">
    <source>
        <dbReference type="ARBA" id="ARBA00022837"/>
    </source>
</evidence>
<dbReference type="GO" id="GO:0046872">
    <property type="term" value="F:metal ion binding"/>
    <property type="evidence" value="ECO:0007669"/>
    <property type="project" value="UniProtKB-KW"/>
</dbReference>
<dbReference type="InterPro" id="IPR006311">
    <property type="entry name" value="TAT_signal"/>
</dbReference>
<feature type="chain" id="PRO_5013315468" evidence="5">
    <location>
        <begin position="18"/>
        <end position="529"/>
    </location>
</feature>
<dbReference type="InterPro" id="IPR024607">
    <property type="entry name" value="Sulfatase_CS"/>
</dbReference>
<evidence type="ECO:0000313" key="8">
    <source>
        <dbReference type="Proteomes" id="UP000188181"/>
    </source>
</evidence>
<dbReference type="PROSITE" id="PS51318">
    <property type="entry name" value="TAT"/>
    <property type="match status" value="1"/>
</dbReference>
<keyword evidence="2" id="KW-0479">Metal-binding</keyword>